<evidence type="ECO:0000313" key="4">
    <source>
        <dbReference type="EMBL" id="NYF98599.1"/>
    </source>
</evidence>
<accession>A0A852VRM8</accession>
<evidence type="ECO:0000313" key="5">
    <source>
        <dbReference type="Proteomes" id="UP000554054"/>
    </source>
</evidence>
<keyword evidence="3" id="KW-0812">Transmembrane</keyword>
<dbReference type="Gene3D" id="1.10.1760.20">
    <property type="match status" value="1"/>
</dbReference>
<dbReference type="GO" id="GO:0005886">
    <property type="term" value="C:plasma membrane"/>
    <property type="evidence" value="ECO:0007669"/>
    <property type="project" value="UniProtKB-SubCell"/>
</dbReference>
<dbReference type="Proteomes" id="UP000554054">
    <property type="component" value="Unassembled WGS sequence"/>
</dbReference>
<reference evidence="4 5" key="1">
    <citation type="submission" date="2020-07" db="EMBL/GenBank/DDBJ databases">
        <title>Sequencing the genomes of 1000 actinobacteria strains.</title>
        <authorList>
            <person name="Klenk H.-P."/>
        </authorList>
    </citation>
    <scope>NUCLEOTIDE SEQUENCE [LARGE SCALE GENOMIC DNA]</scope>
    <source>
        <strain evidence="4 5">DSM 26154</strain>
    </source>
</reference>
<dbReference type="PIRSF" id="PIRSF016661">
    <property type="entry name" value="BioY"/>
    <property type="match status" value="1"/>
</dbReference>
<comment type="similarity">
    <text evidence="1 2">Belongs to the BioY family.</text>
</comment>
<evidence type="ECO:0000256" key="2">
    <source>
        <dbReference type="PIRNR" id="PIRNR016661"/>
    </source>
</evidence>
<comment type="caution">
    <text evidence="4">The sequence shown here is derived from an EMBL/GenBank/DDBJ whole genome shotgun (WGS) entry which is preliminary data.</text>
</comment>
<feature type="transmembrane region" description="Helical" evidence="3">
    <location>
        <begin position="151"/>
        <end position="180"/>
    </location>
</feature>
<dbReference type="EMBL" id="JACCAE010000001">
    <property type="protein sequence ID" value="NYF98599.1"/>
    <property type="molecule type" value="Genomic_DNA"/>
</dbReference>
<dbReference type="PANTHER" id="PTHR34295:SF1">
    <property type="entry name" value="BIOTIN TRANSPORTER BIOY"/>
    <property type="match status" value="1"/>
</dbReference>
<protein>
    <recommendedName>
        <fullName evidence="2">Biotin transporter</fullName>
    </recommendedName>
</protein>
<keyword evidence="2" id="KW-0813">Transport</keyword>
<keyword evidence="5" id="KW-1185">Reference proteome</keyword>
<dbReference type="RefSeq" id="WP_185991388.1">
    <property type="nucleotide sequence ID" value="NZ_JACCAE010000001.1"/>
</dbReference>
<keyword evidence="2 3" id="KW-0472">Membrane</keyword>
<feature type="transmembrane region" description="Helical" evidence="3">
    <location>
        <begin position="12"/>
        <end position="34"/>
    </location>
</feature>
<comment type="subcellular location">
    <subcellularLocation>
        <location evidence="2">Cell membrane</location>
        <topology evidence="2">Multi-pass membrane protein</topology>
    </subcellularLocation>
</comment>
<evidence type="ECO:0000256" key="1">
    <source>
        <dbReference type="ARBA" id="ARBA00010692"/>
    </source>
</evidence>
<sequence>MSASPQTGSDSAVREIAYVAVFAALIVALTLFPALDIGPVPITLQTFAVALAAMVLGARRGALTVLTYLALIAIGLPVAAGYVGGLGVFAGPTGGFLIGFVPQALVVGGLATWAVRKDVSVLRLVLAGIAGMPVLYVIGTAWLMAVTGMGLGAALGAAVLPFLVGDVVKLVLAAIVAAGAMRALPGLRRR</sequence>
<dbReference type="AlphaFoldDB" id="A0A852VRM8"/>
<proteinExistence type="inferred from homology"/>
<dbReference type="GO" id="GO:0015225">
    <property type="term" value="F:biotin transmembrane transporter activity"/>
    <property type="evidence" value="ECO:0007669"/>
    <property type="project" value="UniProtKB-UniRule"/>
</dbReference>
<organism evidence="4 5">
    <name type="scientific">Janibacter cremeus</name>
    <dbReference type="NCBI Taxonomy" id="1285192"/>
    <lineage>
        <taxon>Bacteria</taxon>
        <taxon>Bacillati</taxon>
        <taxon>Actinomycetota</taxon>
        <taxon>Actinomycetes</taxon>
        <taxon>Micrococcales</taxon>
        <taxon>Intrasporangiaceae</taxon>
        <taxon>Janibacter</taxon>
    </lineage>
</organism>
<keyword evidence="2" id="KW-1003">Cell membrane</keyword>
<feature type="transmembrane region" description="Helical" evidence="3">
    <location>
        <begin position="96"/>
        <end position="115"/>
    </location>
</feature>
<evidence type="ECO:0000256" key="3">
    <source>
        <dbReference type="SAM" id="Phobius"/>
    </source>
</evidence>
<feature type="transmembrane region" description="Helical" evidence="3">
    <location>
        <begin position="40"/>
        <end position="58"/>
    </location>
</feature>
<feature type="transmembrane region" description="Helical" evidence="3">
    <location>
        <begin position="122"/>
        <end position="145"/>
    </location>
</feature>
<feature type="transmembrane region" description="Helical" evidence="3">
    <location>
        <begin position="65"/>
        <end position="90"/>
    </location>
</feature>
<dbReference type="PANTHER" id="PTHR34295">
    <property type="entry name" value="BIOTIN TRANSPORTER BIOY"/>
    <property type="match status" value="1"/>
</dbReference>
<name>A0A852VRM8_9MICO</name>
<dbReference type="Pfam" id="PF02632">
    <property type="entry name" value="BioY"/>
    <property type="match status" value="1"/>
</dbReference>
<gene>
    <name evidence="4" type="ORF">BJY20_001991</name>
</gene>
<keyword evidence="3" id="KW-1133">Transmembrane helix</keyword>
<dbReference type="InterPro" id="IPR003784">
    <property type="entry name" value="BioY"/>
</dbReference>